<evidence type="ECO:0000313" key="2">
    <source>
        <dbReference type="Proteomes" id="UP000631114"/>
    </source>
</evidence>
<sequence>MLEFICQNPSFHTPVYMPDHGRTSSADGLKILINHSGSEKLGYTKNIVYREIFNNLPTDSGSDAVA</sequence>
<accession>A0A835ITK4</accession>
<gene>
    <name evidence="1" type="ORF">IFM89_020017</name>
</gene>
<dbReference type="Proteomes" id="UP000631114">
    <property type="component" value="Unassembled WGS sequence"/>
</dbReference>
<protein>
    <submittedName>
        <fullName evidence="1">Uncharacterized protein</fullName>
    </submittedName>
</protein>
<keyword evidence="2" id="KW-1185">Reference proteome</keyword>
<evidence type="ECO:0000313" key="1">
    <source>
        <dbReference type="EMBL" id="KAF9621358.1"/>
    </source>
</evidence>
<dbReference type="AlphaFoldDB" id="A0A835ITK4"/>
<reference evidence="1 2" key="1">
    <citation type="submission" date="2020-10" db="EMBL/GenBank/DDBJ databases">
        <title>The Coptis chinensis genome and diversification of protoberbering-type alkaloids.</title>
        <authorList>
            <person name="Wang B."/>
            <person name="Shu S."/>
            <person name="Song C."/>
            <person name="Liu Y."/>
        </authorList>
    </citation>
    <scope>NUCLEOTIDE SEQUENCE [LARGE SCALE GENOMIC DNA]</scope>
    <source>
        <strain evidence="1">HL-2020</strain>
        <tissue evidence="1">Leaf</tissue>
    </source>
</reference>
<dbReference type="OrthoDB" id="1930718at2759"/>
<proteinExistence type="predicted"/>
<dbReference type="EMBL" id="JADFTS010000002">
    <property type="protein sequence ID" value="KAF9621358.1"/>
    <property type="molecule type" value="Genomic_DNA"/>
</dbReference>
<name>A0A835ITK4_9MAGN</name>
<comment type="caution">
    <text evidence="1">The sequence shown here is derived from an EMBL/GenBank/DDBJ whole genome shotgun (WGS) entry which is preliminary data.</text>
</comment>
<organism evidence="1 2">
    <name type="scientific">Coptis chinensis</name>
    <dbReference type="NCBI Taxonomy" id="261450"/>
    <lineage>
        <taxon>Eukaryota</taxon>
        <taxon>Viridiplantae</taxon>
        <taxon>Streptophyta</taxon>
        <taxon>Embryophyta</taxon>
        <taxon>Tracheophyta</taxon>
        <taxon>Spermatophyta</taxon>
        <taxon>Magnoliopsida</taxon>
        <taxon>Ranunculales</taxon>
        <taxon>Ranunculaceae</taxon>
        <taxon>Coptidoideae</taxon>
        <taxon>Coptis</taxon>
    </lineage>
</organism>